<name>A0A4Z2GPI2_9TELE</name>
<gene>
    <name evidence="3" type="primary">rnaset2</name>
    <name evidence="3" type="ORF">EYF80_034664</name>
</gene>
<dbReference type="PANTHER" id="PTHR11240">
    <property type="entry name" value="RIBONUCLEASE T2"/>
    <property type="match status" value="1"/>
</dbReference>
<dbReference type="Gene3D" id="3.90.730.10">
    <property type="entry name" value="Ribonuclease T2-like"/>
    <property type="match status" value="1"/>
</dbReference>
<dbReference type="Proteomes" id="UP000314294">
    <property type="component" value="Unassembled WGS sequence"/>
</dbReference>
<evidence type="ECO:0000256" key="1">
    <source>
        <dbReference type="ARBA" id="ARBA00007469"/>
    </source>
</evidence>
<dbReference type="SUPFAM" id="SSF55895">
    <property type="entry name" value="Ribonuclease Rh-like"/>
    <property type="match status" value="1"/>
</dbReference>
<dbReference type="EMBL" id="SRLO01000464">
    <property type="protein sequence ID" value="TNN55140.1"/>
    <property type="molecule type" value="Genomic_DNA"/>
</dbReference>
<dbReference type="GO" id="GO:0033897">
    <property type="term" value="F:ribonuclease T2 activity"/>
    <property type="evidence" value="ECO:0007669"/>
    <property type="project" value="InterPro"/>
</dbReference>
<dbReference type="PROSITE" id="PS00531">
    <property type="entry name" value="RNASE_T2_2"/>
    <property type="match status" value="1"/>
</dbReference>
<dbReference type="InterPro" id="IPR001568">
    <property type="entry name" value="RNase_T2-like"/>
</dbReference>
<comment type="similarity">
    <text evidence="1 2">Belongs to the RNase T2 family.</text>
</comment>
<protein>
    <submittedName>
        <fullName evidence="3">Ribonuclease T2</fullName>
    </submittedName>
</protein>
<sequence length="150" mass="16895">MVIGAALQKYEWHKHGTCAAKADSLNSQHKYFGKALELYHKLDLDSVLKKFDIIPSESYYKLSQVEGAIENFYGVKPKIQCVHPSKNADFQILGQIEICFDTDFTLMDCEKYVTTQKISKGDWGSGIAVHKASGFSVCDHDVPVYYPLLP</sequence>
<keyword evidence="4" id="KW-1185">Reference proteome</keyword>
<comment type="caution">
    <text evidence="3">The sequence shown here is derived from an EMBL/GenBank/DDBJ whole genome shotgun (WGS) entry which is preliminary data.</text>
</comment>
<dbReference type="Pfam" id="PF00445">
    <property type="entry name" value="Ribonuclease_T2"/>
    <property type="match status" value="1"/>
</dbReference>
<proteinExistence type="inferred from homology"/>
<dbReference type="GO" id="GO:0003723">
    <property type="term" value="F:RNA binding"/>
    <property type="evidence" value="ECO:0007669"/>
    <property type="project" value="InterPro"/>
</dbReference>
<reference evidence="3 4" key="1">
    <citation type="submission" date="2019-03" db="EMBL/GenBank/DDBJ databases">
        <title>First draft genome of Liparis tanakae, snailfish: a comprehensive survey of snailfish specific genes.</title>
        <authorList>
            <person name="Kim W."/>
            <person name="Song I."/>
            <person name="Jeong J.-H."/>
            <person name="Kim D."/>
            <person name="Kim S."/>
            <person name="Ryu S."/>
            <person name="Song J.Y."/>
            <person name="Lee S.K."/>
        </authorList>
    </citation>
    <scope>NUCLEOTIDE SEQUENCE [LARGE SCALE GENOMIC DNA]</scope>
    <source>
        <tissue evidence="3">Muscle</tissue>
    </source>
</reference>
<evidence type="ECO:0000313" key="3">
    <source>
        <dbReference type="EMBL" id="TNN55140.1"/>
    </source>
</evidence>
<dbReference type="GO" id="GO:0006401">
    <property type="term" value="P:RNA catabolic process"/>
    <property type="evidence" value="ECO:0007669"/>
    <property type="project" value="TreeGrafter"/>
</dbReference>
<evidence type="ECO:0000256" key="2">
    <source>
        <dbReference type="RuleBase" id="RU004328"/>
    </source>
</evidence>
<accession>A0A4Z2GPI2</accession>
<dbReference type="InterPro" id="IPR033130">
    <property type="entry name" value="RNase_T2_His_AS_2"/>
</dbReference>
<dbReference type="PANTHER" id="PTHR11240:SF22">
    <property type="entry name" value="RIBONUCLEASE T2"/>
    <property type="match status" value="1"/>
</dbReference>
<dbReference type="GO" id="GO:0005576">
    <property type="term" value="C:extracellular region"/>
    <property type="evidence" value="ECO:0007669"/>
    <property type="project" value="TreeGrafter"/>
</dbReference>
<organism evidence="3 4">
    <name type="scientific">Liparis tanakae</name>
    <name type="common">Tanaka's snailfish</name>
    <dbReference type="NCBI Taxonomy" id="230148"/>
    <lineage>
        <taxon>Eukaryota</taxon>
        <taxon>Metazoa</taxon>
        <taxon>Chordata</taxon>
        <taxon>Craniata</taxon>
        <taxon>Vertebrata</taxon>
        <taxon>Euteleostomi</taxon>
        <taxon>Actinopterygii</taxon>
        <taxon>Neopterygii</taxon>
        <taxon>Teleostei</taxon>
        <taxon>Neoteleostei</taxon>
        <taxon>Acanthomorphata</taxon>
        <taxon>Eupercaria</taxon>
        <taxon>Perciformes</taxon>
        <taxon>Cottioidei</taxon>
        <taxon>Cottales</taxon>
        <taxon>Liparidae</taxon>
        <taxon>Liparis</taxon>
    </lineage>
</organism>
<dbReference type="AlphaFoldDB" id="A0A4Z2GPI2"/>
<dbReference type="InterPro" id="IPR036430">
    <property type="entry name" value="RNase_T2-like_sf"/>
</dbReference>
<dbReference type="OrthoDB" id="435754at2759"/>
<evidence type="ECO:0000313" key="4">
    <source>
        <dbReference type="Proteomes" id="UP000314294"/>
    </source>
</evidence>